<protein>
    <submittedName>
        <fullName evidence="1">Uncharacterized protein</fullName>
    </submittedName>
</protein>
<name>B6VWW1_9BACT</name>
<accession>B6VWW1</accession>
<organism evidence="1 2">
    <name type="scientific">Phocaeicola dorei DSM 17855</name>
    <dbReference type="NCBI Taxonomy" id="483217"/>
    <lineage>
        <taxon>Bacteria</taxon>
        <taxon>Pseudomonadati</taxon>
        <taxon>Bacteroidota</taxon>
        <taxon>Bacteroidia</taxon>
        <taxon>Bacteroidales</taxon>
        <taxon>Bacteroidaceae</taxon>
        <taxon>Phocaeicola</taxon>
    </lineage>
</organism>
<proteinExistence type="predicted"/>
<gene>
    <name evidence="1" type="ORF">BACDOR_01835</name>
</gene>
<sequence>MFFSSKQGQALRVSWKNHPRPVGLSVFFHTTLPDENTTF</sequence>
<evidence type="ECO:0000313" key="1">
    <source>
        <dbReference type="EMBL" id="EEB25788.1"/>
    </source>
</evidence>
<evidence type="ECO:0000313" key="2">
    <source>
        <dbReference type="Proteomes" id="UP000004849"/>
    </source>
</evidence>
<dbReference type="AlphaFoldDB" id="B6VWW1"/>
<reference evidence="1 2" key="1">
    <citation type="submission" date="2008-10" db="EMBL/GenBank/DDBJ databases">
        <title>Draft genome sequence of Bacteroides dorei (DSM 17855).</title>
        <authorList>
            <person name="Sudarsanam P."/>
            <person name="Ley R."/>
            <person name="Guruge J."/>
            <person name="Turnbaugh P.J."/>
            <person name="Mahowald M."/>
            <person name="Liep D."/>
            <person name="Gordon J."/>
        </authorList>
    </citation>
    <scope>NUCLEOTIDE SEQUENCE [LARGE SCALE GENOMIC DNA]</scope>
    <source>
        <strain evidence="1 2">DSM 17855</strain>
    </source>
</reference>
<dbReference type="HOGENOM" id="CLU_3304624_0_0_10"/>
<dbReference type="EMBL" id="ABWZ01000034">
    <property type="protein sequence ID" value="EEB25788.1"/>
    <property type="molecule type" value="Genomic_DNA"/>
</dbReference>
<reference evidence="1 2" key="2">
    <citation type="submission" date="2008-10" db="EMBL/GenBank/DDBJ databases">
        <authorList>
            <person name="Fulton L."/>
            <person name="Clifton S."/>
            <person name="Fulton B."/>
            <person name="Xu J."/>
            <person name="Minx P."/>
            <person name="Pepin K.H."/>
            <person name="Johnson M."/>
            <person name="Thiruvilangam P."/>
            <person name="Bhonagiri V."/>
            <person name="Nash W.E."/>
            <person name="Mardis E.R."/>
            <person name="Wilson R.K."/>
        </authorList>
    </citation>
    <scope>NUCLEOTIDE SEQUENCE [LARGE SCALE GENOMIC DNA]</scope>
    <source>
        <strain evidence="1 2">DSM 17855</strain>
    </source>
</reference>
<dbReference type="Proteomes" id="UP000004849">
    <property type="component" value="Unassembled WGS sequence"/>
</dbReference>